<evidence type="ECO:0000256" key="1">
    <source>
        <dbReference type="SAM" id="SignalP"/>
    </source>
</evidence>
<name>A0A2J8H3D7_VIBDI</name>
<keyword evidence="1" id="KW-0732">Signal</keyword>
<evidence type="ECO:0008006" key="4">
    <source>
        <dbReference type="Google" id="ProtNLM"/>
    </source>
</evidence>
<reference evidence="2 3" key="1">
    <citation type="submission" date="2018-01" db="EMBL/GenBank/DDBJ databases">
        <title>Draft genome sequences of six Vibrio diazotrophicus strains isolated from deep-sea sediments of the Baltic Sea.</title>
        <authorList>
            <person name="Castillo D."/>
            <person name="Vandieken V."/>
            <person name="Chiang O."/>
            <person name="Middelboe M."/>
        </authorList>
    </citation>
    <scope>NUCLEOTIDE SEQUENCE [LARGE SCALE GENOMIC DNA]</scope>
    <source>
        <strain evidence="2 3">60.27F</strain>
    </source>
</reference>
<protein>
    <recommendedName>
        <fullName evidence="4">DUF2780 domain-containing protein</fullName>
    </recommendedName>
</protein>
<evidence type="ECO:0000313" key="3">
    <source>
        <dbReference type="Proteomes" id="UP000236449"/>
    </source>
</evidence>
<evidence type="ECO:0000313" key="2">
    <source>
        <dbReference type="EMBL" id="PNI04549.1"/>
    </source>
</evidence>
<feature type="signal peptide" evidence="1">
    <location>
        <begin position="1"/>
        <end position="21"/>
    </location>
</feature>
<dbReference type="RefSeq" id="WP_102953991.1">
    <property type="nucleotide sequence ID" value="NZ_POSI01000005.1"/>
</dbReference>
<dbReference type="EMBL" id="POSK01000007">
    <property type="protein sequence ID" value="PNI04549.1"/>
    <property type="molecule type" value="Genomic_DNA"/>
</dbReference>
<accession>A0A2J8H3D7</accession>
<proteinExistence type="predicted"/>
<sequence length="159" mass="16568">MKKSIIVTVLASTIFTAPSYAFLSKLSESNDLSSMVSSTLSQTESNSALLTQITSQLPVSQTQAAGGVGSLLALAQNQLSDSNSSELETLLPGLNQLTSLSESSSAIAKIADMEAVNNVFNKLGLDSSMVSQFAPLVLQYLTSQGASSDLLGSLSSLWQ</sequence>
<gene>
    <name evidence="2" type="ORF">C1N32_11735</name>
</gene>
<organism evidence="2 3">
    <name type="scientific">Vibrio diazotrophicus</name>
    <dbReference type="NCBI Taxonomy" id="685"/>
    <lineage>
        <taxon>Bacteria</taxon>
        <taxon>Pseudomonadati</taxon>
        <taxon>Pseudomonadota</taxon>
        <taxon>Gammaproteobacteria</taxon>
        <taxon>Vibrionales</taxon>
        <taxon>Vibrionaceae</taxon>
        <taxon>Vibrio</taxon>
    </lineage>
</organism>
<feature type="chain" id="PRO_5014451268" description="DUF2780 domain-containing protein" evidence="1">
    <location>
        <begin position="22"/>
        <end position="159"/>
    </location>
</feature>
<dbReference type="AlphaFoldDB" id="A0A2J8H3D7"/>
<comment type="caution">
    <text evidence="2">The sequence shown here is derived from an EMBL/GenBank/DDBJ whole genome shotgun (WGS) entry which is preliminary data.</text>
</comment>
<dbReference type="Proteomes" id="UP000236449">
    <property type="component" value="Unassembled WGS sequence"/>
</dbReference>
<dbReference type="OrthoDB" id="8546843at2"/>
<dbReference type="Pfam" id="PF11075">
    <property type="entry name" value="DUF2780"/>
    <property type="match status" value="1"/>
</dbReference>
<dbReference type="InterPro" id="IPR021302">
    <property type="entry name" value="DUF2780_VcgC/VcgE"/>
</dbReference>